<keyword evidence="1" id="KW-1133">Transmembrane helix</keyword>
<sequence>MDGAAIAVLALCVLQLAGAWAVFSGRSVFARRAALICPAAMLALALLQLGGWAWHKERGPLLAVEQALLLALLLALALALLQGRRGGSPLTLADRTLWLLNSTLCAAFVYLRFFFRLF</sequence>
<keyword evidence="1" id="KW-0812">Transmembrane</keyword>
<comment type="caution">
    <text evidence="2">The sequence shown here is derived from an EMBL/GenBank/DDBJ whole genome shotgun (WGS) entry which is preliminary data.</text>
</comment>
<keyword evidence="1" id="KW-0472">Membrane</keyword>
<dbReference type="EMBL" id="JAVXZY010000003">
    <property type="protein sequence ID" value="MDT8999721.1"/>
    <property type="molecule type" value="Genomic_DNA"/>
</dbReference>
<accession>A0ABU3PAW3</accession>
<evidence type="ECO:0000313" key="3">
    <source>
        <dbReference type="Proteomes" id="UP001246372"/>
    </source>
</evidence>
<dbReference type="RefSeq" id="WP_315650278.1">
    <property type="nucleotide sequence ID" value="NZ_JAVXZY010000003.1"/>
</dbReference>
<keyword evidence="3" id="KW-1185">Reference proteome</keyword>
<feature type="transmembrane region" description="Helical" evidence="1">
    <location>
        <begin position="29"/>
        <end position="49"/>
    </location>
</feature>
<feature type="transmembrane region" description="Helical" evidence="1">
    <location>
        <begin position="61"/>
        <end position="81"/>
    </location>
</feature>
<feature type="transmembrane region" description="Helical" evidence="1">
    <location>
        <begin position="96"/>
        <end position="115"/>
    </location>
</feature>
<evidence type="ECO:0000313" key="2">
    <source>
        <dbReference type="EMBL" id="MDT8999721.1"/>
    </source>
</evidence>
<proteinExistence type="predicted"/>
<protein>
    <submittedName>
        <fullName evidence="2">Uncharacterized protein</fullName>
    </submittedName>
</protein>
<reference evidence="2" key="1">
    <citation type="submission" date="2023-09" db="EMBL/GenBank/DDBJ databases">
        <title>Paucibacter sp. APW11 Genome sequencing and assembly.</title>
        <authorList>
            <person name="Kim I."/>
        </authorList>
    </citation>
    <scope>NUCLEOTIDE SEQUENCE</scope>
    <source>
        <strain evidence="2">APW11</strain>
    </source>
</reference>
<gene>
    <name evidence="2" type="ORF">RQP53_10625</name>
</gene>
<name>A0ABU3PAW3_9BURK</name>
<organism evidence="2 3">
    <name type="scientific">Roseateles aquae</name>
    <dbReference type="NCBI Taxonomy" id="3077235"/>
    <lineage>
        <taxon>Bacteria</taxon>
        <taxon>Pseudomonadati</taxon>
        <taxon>Pseudomonadota</taxon>
        <taxon>Betaproteobacteria</taxon>
        <taxon>Burkholderiales</taxon>
        <taxon>Sphaerotilaceae</taxon>
        <taxon>Roseateles</taxon>
    </lineage>
</organism>
<evidence type="ECO:0000256" key="1">
    <source>
        <dbReference type="SAM" id="Phobius"/>
    </source>
</evidence>
<dbReference type="Proteomes" id="UP001246372">
    <property type="component" value="Unassembled WGS sequence"/>
</dbReference>